<dbReference type="GO" id="GO:0031369">
    <property type="term" value="F:translation initiation factor binding"/>
    <property type="evidence" value="ECO:0007669"/>
    <property type="project" value="TreeGrafter"/>
</dbReference>
<feature type="domain" description="JAB1/MPN/MOV34 metalloenzyme" evidence="1">
    <location>
        <begin position="5"/>
        <end position="96"/>
    </location>
</feature>
<evidence type="ECO:0000313" key="3">
    <source>
        <dbReference type="EMBL" id="KAI6661907.1"/>
    </source>
</evidence>
<name>A0AAV7KKE5_9METZ</name>
<keyword evidence="3" id="KW-0648">Protein biosynthesis</keyword>
<evidence type="ECO:0000313" key="4">
    <source>
        <dbReference type="Proteomes" id="UP001165289"/>
    </source>
</evidence>
<accession>A0AAV7KKE5</accession>
<dbReference type="EMBL" id="JAKMXF010000003">
    <property type="protein sequence ID" value="KAI6661907.1"/>
    <property type="molecule type" value="Genomic_DNA"/>
</dbReference>
<dbReference type="PANTHER" id="PTHR10540:SF6">
    <property type="entry name" value="EUKARYOTIC TRANSLATION INITIATION FACTOR 3 SUBUNIT F"/>
    <property type="match status" value="1"/>
</dbReference>
<sequence>MDQDLQIHPLALFSMIDSYERKIGTPNSIGILLGNASSASGMRVIQVRSSYSINYQLKDELAVNVNWQLAENWTELHKLTYPNDTIVGWFLVGKSIPYFATIVHEYCHKNVSSNCFMVFLDLSFRTDNIEVKAYRMVSLTGGKIDHPLKIGNVFIPFRHKIRPSPPESLVMSALARMEKPPRKLAAIESPISMLESLSQSVHCVEDIARMLDQIIEYIAAIISHKVEYPDLDFGRDLLKYLSSVPISSDGDNYSQQVSGLVQDLLTVINLSEVAQLQIGLSDSVSNLDPLSY</sequence>
<evidence type="ECO:0000259" key="1">
    <source>
        <dbReference type="Pfam" id="PF01398"/>
    </source>
</evidence>
<keyword evidence="4" id="KW-1185">Reference proteome</keyword>
<evidence type="ECO:0000259" key="2">
    <source>
        <dbReference type="Pfam" id="PF13012"/>
    </source>
</evidence>
<organism evidence="3 4">
    <name type="scientific">Oopsacas minuta</name>
    <dbReference type="NCBI Taxonomy" id="111878"/>
    <lineage>
        <taxon>Eukaryota</taxon>
        <taxon>Metazoa</taxon>
        <taxon>Porifera</taxon>
        <taxon>Hexactinellida</taxon>
        <taxon>Hexasterophora</taxon>
        <taxon>Lyssacinosida</taxon>
        <taxon>Leucopsacidae</taxon>
        <taxon>Oopsacas</taxon>
    </lineage>
</organism>
<gene>
    <name evidence="3" type="ORF">LOD99_9677</name>
</gene>
<dbReference type="AlphaFoldDB" id="A0AAV7KKE5"/>
<dbReference type="GO" id="GO:0071541">
    <property type="term" value="C:eukaryotic translation initiation factor 3 complex, eIF3m"/>
    <property type="evidence" value="ECO:0007669"/>
    <property type="project" value="TreeGrafter"/>
</dbReference>
<keyword evidence="3" id="KW-0396">Initiation factor</keyword>
<dbReference type="GO" id="GO:0008237">
    <property type="term" value="F:metallopeptidase activity"/>
    <property type="evidence" value="ECO:0007669"/>
    <property type="project" value="InterPro"/>
</dbReference>
<dbReference type="Gene3D" id="3.40.140.10">
    <property type="entry name" value="Cytidine Deaminase, domain 2"/>
    <property type="match status" value="1"/>
</dbReference>
<dbReference type="Pfam" id="PF13012">
    <property type="entry name" value="MitMem_reg"/>
    <property type="match status" value="1"/>
</dbReference>
<feature type="domain" description="EIF3F/CSN6-like C-terminal" evidence="2">
    <location>
        <begin position="192"/>
        <end position="284"/>
    </location>
</feature>
<dbReference type="GO" id="GO:0003743">
    <property type="term" value="F:translation initiation factor activity"/>
    <property type="evidence" value="ECO:0007669"/>
    <property type="project" value="UniProtKB-KW"/>
</dbReference>
<proteinExistence type="predicted"/>
<protein>
    <submittedName>
        <fullName evidence="3">Eukaryotic translation initiation factor 3 subunit F-like</fullName>
    </submittedName>
</protein>
<comment type="caution">
    <text evidence="3">The sequence shown here is derived from an EMBL/GenBank/DDBJ whole genome shotgun (WGS) entry which is preliminary data.</text>
</comment>
<dbReference type="Pfam" id="PF01398">
    <property type="entry name" value="JAB"/>
    <property type="match status" value="1"/>
</dbReference>
<dbReference type="Proteomes" id="UP001165289">
    <property type="component" value="Unassembled WGS sequence"/>
</dbReference>
<dbReference type="PANTHER" id="PTHR10540">
    <property type="entry name" value="EUKARYOTIC TRANSLATION INITIATION FACTOR 3 SUBUNIT F-RELATED"/>
    <property type="match status" value="1"/>
</dbReference>
<dbReference type="InterPro" id="IPR000555">
    <property type="entry name" value="JAMM/MPN+_dom"/>
</dbReference>
<dbReference type="InterPro" id="IPR024969">
    <property type="entry name" value="EIF3F/CSN6-like_C"/>
</dbReference>
<reference evidence="3 4" key="1">
    <citation type="journal article" date="2023" name="BMC Biol.">
        <title>The compact genome of the sponge Oopsacas minuta (Hexactinellida) is lacking key metazoan core genes.</title>
        <authorList>
            <person name="Santini S."/>
            <person name="Schenkelaars Q."/>
            <person name="Jourda C."/>
            <person name="Duchesne M."/>
            <person name="Belahbib H."/>
            <person name="Rocher C."/>
            <person name="Selva M."/>
            <person name="Riesgo A."/>
            <person name="Vervoort M."/>
            <person name="Leys S.P."/>
            <person name="Kodjabachian L."/>
            <person name="Le Bivic A."/>
            <person name="Borchiellini C."/>
            <person name="Claverie J.M."/>
            <person name="Renard E."/>
        </authorList>
    </citation>
    <scope>NUCLEOTIDE SEQUENCE [LARGE SCALE GENOMIC DNA]</scope>
    <source>
        <strain evidence="3">SPO-2</strain>
    </source>
</reference>